<dbReference type="Proteomes" id="UP001596226">
    <property type="component" value="Unassembled WGS sequence"/>
</dbReference>
<protein>
    <submittedName>
        <fullName evidence="2">Uncharacterized protein</fullName>
    </submittedName>
</protein>
<evidence type="ECO:0000313" key="3">
    <source>
        <dbReference type="Proteomes" id="UP001596226"/>
    </source>
</evidence>
<organism evidence="2 3">
    <name type="scientific">Micromonospora vulcania</name>
    <dbReference type="NCBI Taxonomy" id="1441873"/>
    <lineage>
        <taxon>Bacteria</taxon>
        <taxon>Bacillati</taxon>
        <taxon>Actinomycetota</taxon>
        <taxon>Actinomycetes</taxon>
        <taxon>Micromonosporales</taxon>
        <taxon>Micromonosporaceae</taxon>
        <taxon>Micromonospora</taxon>
    </lineage>
</organism>
<name>A0ABW1H430_9ACTN</name>
<sequence length="65" mass="6754">MAGRPHAADDLPGNDLLADVHERADEENLGVRVEGGGELSGPVADQHLEPVSPAAQVHEQVPGLL</sequence>
<dbReference type="RefSeq" id="WP_377508413.1">
    <property type="nucleotide sequence ID" value="NZ_JBHSQS010000004.1"/>
</dbReference>
<evidence type="ECO:0000256" key="1">
    <source>
        <dbReference type="SAM" id="MobiDB-lite"/>
    </source>
</evidence>
<comment type="caution">
    <text evidence="2">The sequence shown here is derived from an EMBL/GenBank/DDBJ whole genome shotgun (WGS) entry which is preliminary data.</text>
</comment>
<reference evidence="3" key="1">
    <citation type="journal article" date="2019" name="Int. J. Syst. Evol. Microbiol.">
        <title>The Global Catalogue of Microorganisms (GCM) 10K type strain sequencing project: providing services to taxonomists for standard genome sequencing and annotation.</title>
        <authorList>
            <consortium name="The Broad Institute Genomics Platform"/>
            <consortium name="The Broad Institute Genome Sequencing Center for Infectious Disease"/>
            <person name="Wu L."/>
            <person name="Ma J."/>
        </authorList>
    </citation>
    <scope>NUCLEOTIDE SEQUENCE [LARGE SCALE GENOMIC DNA]</scope>
    <source>
        <strain evidence="3">CGMCC 4.7144</strain>
    </source>
</reference>
<dbReference type="EMBL" id="JBHSQS010000004">
    <property type="protein sequence ID" value="MFC5923302.1"/>
    <property type="molecule type" value="Genomic_DNA"/>
</dbReference>
<keyword evidence="3" id="KW-1185">Reference proteome</keyword>
<proteinExistence type="predicted"/>
<gene>
    <name evidence="2" type="ORF">ACFQGL_08100</name>
</gene>
<accession>A0ABW1H430</accession>
<evidence type="ECO:0000313" key="2">
    <source>
        <dbReference type="EMBL" id="MFC5923302.1"/>
    </source>
</evidence>
<feature type="region of interest" description="Disordered" evidence="1">
    <location>
        <begin position="1"/>
        <end position="65"/>
    </location>
</feature>